<dbReference type="EMBL" id="MT144814">
    <property type="protein sequence ID" value="QJH99872.1"/>
    <property type="molecule type" value="Genomic_DNA"/>
</dbReference>
<feature type="region of interest" description="Disordered" evidence="1">
    <location>
        <begin position="25"/>
        <end position="48"/>
    </location>
</feature>
<name>A0A6H1ZRN6_9ZZZZ</name>
<evidence type="ECO:0000313" key="2">
    <source>
        <dbReference type="EMBL" id="QJA50234.1"/>
    </source>
</evidence>
<reference evidence="2" key="1">
    <citation type="submission" date="2020-03" db="EMBL/GenBank/DDBJ databases">
        <title>The deep terrestrial virosphere.</title>
        <authorList>
            <person name="Holmfeldt K."/>
            <person name="Nilsson E."/>
            <person name="Simone D."/>
            <person name="Lopez-Fernandez M."/>
            <person name="Wu X."/>
            <person name="de Brujin I."/>
            <person name="Lundin D."/>
            <person name="Andersson A."/>
            <person name="Bertilsson S."/>
            <person name="Dopson M."/>
        </authorList>
    </citation>
    <scope>NUCLEOTIDE SEQUENCE</scope>
    <source>
        <strain evidence="2">TM448A01647</strain>
        <strain evidence="3">TM448B01725</strain>
    </source>
</reference>
<feature type="compositionally biased region" description="Basic and acidic residues" evidence="1">
    <location>
        <begin position="39"/>
        <end position="48"/>
    </location>
</feature>
<organism evidence="2">
    <name type="scientific">viral metagenome</name>
    <dbReference type="NCBI Taxonomy" id="1070528"/>
    <lineage>
        <taxon>unclassified sequences</taxon>
        <taxon>metagenomes</taxon>
        <taxon>organismal metagenomes</taxon>
    </lineage>
</organism>
<evidence type="ECO:0000313" key="3">
    <source>
        <dbReference type="EMBL" id="QJH99872.1"/>
    </source>
</evidence>
<evidence type="ECO:0000256" key="1">
    <source>
        <dbReference type="SAM" id="MobiDB-lite"/>
    </source>
</evidence>
<sequence>MPFESESQRRFMWWKHPEIAKRWSKEHPESNKGLPYHKAANEAVKRAK</sequence>
<proteinExistence type="predicted"/>
<gene>
    <name evidence="2" type="ORF">TM448A01647_0005</name>
    <name evidence="3" type="ORF">TM448B01725_0006</name>
</gene>
<dbReference type="AlphaFoldDB" id="A0A6H1ZRN6"/>
<dbReference type="EMBL" id="MT144182">
    <property type="protein sequence ID" value="QJA50234.1"/>
    <property type="molecule type" value="Genomic_DNA"/>
</dbReference>
<accession>A0A6H1ZRN6</accession>
<protein>
    <submittedName>
        <fullName evidence="2">Uncharacterized protein</fullName>
    </submittedName>
</protein>